<evidence type="ECO:0000313" key="1">
    <source>
        <dbReference type="EMBL" id="CAH9060094.1"/>
    </source>
</evidence>
<dbReference type="EMBL" id="CAMAPE010000004">
    <property type="protein sequence ID" value="CAH9060094.1"/>
    <property type="molecule type" value="Genomic_DNA"/>
</dbReference>
<reference evidence="1" key="1">
    <citation type="submission" date="2022-07" db="EMBL/GenBank/DDBJ databases">
        <authorList>
            <person name="Macas J."/>
            <person name="Novak P."/>
            <person name="Neumann P."/>
        </authorList>
    </citation>
    <scope>NUCLEOTIDE SEQUENCE</scope>
</reference>
<dbReference type="AlphaFoldDB" id="A0A9P0YJ13"/>
<proteinExistence type="predicted"/>
<dbReference type="Proteomes" id="UP001152484">
    <property type="component" value="Unassembled WGS sequence"/>
</dbReference>
<gene>
    <name evidence="1" type="ORF">CEURO_LOCUS1517</name>
</gene>
<name>A0A9P0YJ13_CUSEU</name>
<sequence>MASFIVLQQGKLVGGEFYMSGQVNPTVRPQVKSDCTTCILNMNFEPRKRYLCKLQLLMANNLLCRHTWKPSHQHPTTRQLGLAIVMVSPSCAPPPNALLLMGCHSASEKNYLDERQEKEHKEWSIMAGIIG</sequence>
<organism evidence="1 2">
    <name type="scientific">Cuscuta europaea</name>
    <name type="common">European dodder</name>
    <dbReference type="NCBI Taxonomy" id="41803"/>
    <lineage>
        <taxon>Eukaryota</taxon>
        <taxon>Viridiplantae</taxon>
        <taxon>Streptophyta</taxon>
        <taxon>Embryophyta</taxon>
        <taxon>Tracheophyta</taxon>
        <taxon>Spermatophyta</taxon>
        <taxon>Magnoliopsida</taxon>
        <taxon>eudicotyledons</taxon>
        <taxon>Gunneridae</taxon>
        <taxon>Pentapetalae</taxon>
        <taxon>asterids</taxon>
        <taxon>lamiids</taxon>
        <taxon>Solanales</taxon>
        <taxon>Convolvulaceae</taxon>
        <taxon>Cuscuteae</taxon>
        <taxon>Cuscuta</taxon>
        <taxon>Cuscuta subgen. Cuscuta</taxon>
    </lineage>
</organism>
<protein>
    <submittedName>
        <fullName evidence="1">Uncharacterized protein</fullName>
    </submittedName>
</protein>
<comment type="caution">
    <text evidence="1">The sequence shown here is derived from an EMBL/GenBank/DDBJ whole genome shotgun (WGS) entry which is preliminary data.</text>
</comment>
<keyword evidence="2" id="KW-1185">Reference proteome</keyword>
<accession>A0A9P0YJ13</accession>
<evidence type="ECO:0000313" key="2">
    <source>
        <dbReference type="Proteomes" id="UP001152484"/>
    </source>
</evidence>